<keyword evidence="2" id="KW-1185">Reference proteome</keyword>
<dbReference type="Pfam" id="PF14196">
    <property type="entry name" value="ATC_hydrolase"/>
    <property type="match status" value="1"/>
</dbReference>
<proteinExistence type="predicted"/>
<dbReference type="GO" id="GO:0016787">
    <property type="term" value="F:hydrolase activity"/>
    <property type="evidence" value="ECO:0007669"/>
    <property type="project" value="UniProtKB-KW"/>
</dbReference>
<keyword evidence="1" id="KW-0378">Hydrolase</keyword>
<accession>A0ABW4KM87</accession>
<evidence type="ECO:0000313" key="2">
    <source>
        <dbReference type="Proteomes" id="UP001597301"/>
    </source>
</evidence>
<dbReference type="Proteomes" id="UP001597301">
    <property type="component" value="Unassembled WGS sequence"/>
</dbReference>
<dbReference type="RefSeq" id="WP_380775482.1">
    <property type="nucleotide sequence ID" value="NZ_JBHUEO010000068.1"/>
</dbReference>
<dbReference type="InterPro" id="IPR026002">
    <property type="entry name" value="ATC_hydrolase-like"/>
</dbReference>
<organism evidence="1 2">
    <name type="scientific">Siminovitchia sediminis</name>
    <dbReference type="NCBI Taxonomy" id="1274353"/>
    <lineage>
        <taxon>Bacteria</taxon>
        <taxon>Bacillati</taxon>
        <taxon>Bacillota</taxon>
        <taxon>Bacilli</taxon>
        <taxon>Bacillales</taxon>
        <taxon>Bacillaceae</taxon>
        <taxon>Siminovitchia</taxon>
    </lineage>
</organism>
<comment type="caution">
    <text evidence="1">The sequence shown here is derived from an EMBL/GenBank/DDBJ whole genome shotgun (WGS) entry which is preliminary data.</text>
</comment>
<evidence type="ECO:0000313" key="1">
    <source>
        <dbReference type="EMBL" id="MFD1708323.1"/>
    </source>
</evidence>
<dbReference type="EMBL" id="JBHUEO010000068">
    <property type="protein sequence ID" value="MFD1708323.1"/>
    <property type="molecule type" value="Genomic_DNA"/>
</dbReference>
<protein>
    <submittedName>
        <fullName evidence="1">L-2-amino-thiazoline-4-carboxylic acid hydrolase</fullName>
    </submittedName>
</protein>
<sequence length="159" mass="18498">MKTINDVPLLLRREIEARMIKPFLEAFTKEVGKERTYEIAECVIEELARKAGEESAQRLGDNGTKELLEHIKPHQMVDALDINPISQDEKHNRFDIVRCEYVEMYERLGMREMGGMLSCNRDECFFRGVNPKFKFSRTKTLMNGDDCCNFLVELEDSAK</sequence>
<gene>
    <name evidence="1" type="ORF">ACFSCZ_16525</name>
</gene>
<name>A0ABW4KM87_9BACI</name>
<reference evidence="2" key="1">
    <citation type="journal article" date="2019" name="Int. J. Syst. Evol. Microbiol.">
        <title>The Global Catalogue of Microorganisms (GCM) 10K type strain sequencing project: providing services to taxonomists for standard genome sequencing and annotation.</title>
        <authorList>
            <consortium name="The Broad Institute Genomics Platform"/>
            <consortium name="The Broad Institute Genome Sequencing Center for Infectious Disease"/>
            <person name="Wu L."/>
            <person name="Ma J."/>
        </authorList>
    </citation>
    <scope>NUCLEOTIDE SEQUENCE [LARGE SCALE GENOMIC DNA]</scope>
    <source>
        <strain evidence="2">CGMCC 1.12295</strain>
    </source>
</reference>